<comment type="similarity">
    <text evidence="7">Belongs to the drug/metabolite transporter (DMT) superfamily. Small multidrug resistance (SMR) (TC 2.A.7.1) family.</text>
</comment>
<keyword evidence="5 8" id="KW-1133">Transmembrane helix</keyword>
<evidence type="ECO:0000256" key="7">
    <source>
        <dbReference type="RuleBase" id="RU003942"/>
    </source>
</evidence>
<dbReference type="EMBL" id="JAFBEC010000001">
    <property type="protein sequence ID" value="MBM7630980.1"/>
    <property type="molecule type" value="Genomic_DNA"/>
</dbReference>
<keyword evidence="4 7" id="KW-0812">Transmembrane</keyword>
<sequence>MYWTALIVAGLFEVLGVINLKKVAMKQWSAIIYLVIFFGVSFSLLTYAMNDISMGTAYGVWTGIGTAGSAVLGMYLFGESKEVKRIVCIALILCSAVGLKLLS</sequence>
<protein>
    <submittedName>
        <fullName evidence="9">Paired small multidrug resistance pump</fullName>
    </submittedName>
</protein>
<accession>A0ABS2P6E3</accession>
<evidence type="ECO:0000313" key="10">
    <source>
        <dbReference type="Proteomes" id="UP000741863"/>
    </source>
</evidence>
<dbReference type="PANTHER" id="PTHR30561">
    <property type="entry name" value="SMR FAMILY PROTON-DEPENDENT DRUG EFFLUX TRANSPORTER SUGE"/>
    <property type="match status" value="1"/>
</dbReference>
<comment type="subcellular location">
    <subcellularLocation>
        <location evidence="1 7">Cell membrane</location>
        <topology evidence="1 7">Multi-pass membrane protein</topology>
    </subcellularLocation>
</comment>
<dbReference type="RefSeq" id="WP_204695138.1">
    <property type="nucleotide sequence ID" value="NZ_JAFBEC010000001.1"/>
</dbReference>
<dbReference type="PANTHER" id="PTHR30561:SF0">
    <property type="entry name" value="GUANIDINIUM EXPORTER"/>
    <property type="match status" value="1"/>
</dbReference>
<dbReference type="InterPro" id="IPR000390">
    <property type="entry name" value="Small_drug/metabolite_transptr"/>
</dbReference>
<name>A0ABS2P6E3_9BACL</name>
<evidence type="ECO:0000256" key="2">
    <source>
        <dbReference type="ARBA" id="ARBA00022448"/>
    </source>
</evidence>
<evidence type="ECO:0000256" key="8">
    <source>
        <dbReference type="SAM" id="Phobius"/>
    </source>
</evidence>
<reference evidence="9 10" key="1">
    <citation type="submission" date="2021-01" db="EMBL/GenBank/DDBJ databases">
        <title>Genomic Encyclopedia of Type Strains, Phase IV (KMG-IV): sequencing the most valuable type-strain genomes for metagenomic binning, comparative biology and taxonomic classification.</title>
        <authorList>
            <person name="Goeker M."/>
        </authorList>
    </citation>
    <scope>NUCLEOTIDE SEQUENCE [LARGE SCALE GENOMIC DNA]</scope>
    <source>
        <strain evidence="9 10">DSM 25540</strain>
    </source>
</reference>
<gene>
    <name evidence="9" type="ORF">JOD17_000071</name>
</gene>
<dbReference type="InterPro" id="IPR045324">
    <property type="entry name" value="Small_multidrug_res"/>
</dbReference>
<feature type="transmembrane region" description="Helical" evidence="8">
    <location>
        <begin position="56"/>
        <end position="77"/>
    </location>
</feature>
<dbReference type="InterPro" id="IPR037185">
    <property type="entry name" value="EmrE-like"/>
</dbReference>
<keyword evidence="2" id="KW-0813">Transport</keyword>
<dbReference type="SUPFAM" id="SSF103481">
    <property type="entry name" value="Multidrug resistance efflux transporter EmrE"/>
    <property type="match status" value="1"/>
</dbReference>
<feature type="transmembrane region" description="Helical" evidence="8">
    <location>
        <begin position="30"/>
        <end position="49"/>
    </location>
</feature>
<evidence type="ECO:0000256" key="5">
    <source>
        <dbReference type="ARBA" id="ARBA00022989"/>
    </source>
</evidence>
<evidence type="ECO:0000256" key="6">
    <source>
        <dbReference type="ARBA" id="ARBA00023136"/>
    </source>
</evidence>
<keyword evidence="6 8" id="KW-0472">Membrane</keyword>
<comment type="caution">
    <text evidence="9">The sequence shown here is derived from an EMBL/GenBank/DDBJ whole genome shotgun (WGS) entry which is preliminary data.</text>
</comment>
<organism evidence="9 10">
    <name type="scientific">Geomicrobium sediminis</name>
    <dbReference type="NCBI Taxonomy" id="1347788"/>
    <lineage>
        <taxon>Bacteria</taxon>
        <taxon>Bacillati</taxon>
        <taxon>Bacillota</taxon>
        <taxon>Bacilli</taxon>
        <taxon>Bacillales</taxon>
        <taxon>Geomicrobium</taxon>
    </lineage>
</organism>
<dbReference type="Pfam" id="PF00893">
    <property type="entry name" value="Multi_Drug_Res"/>
    <property type="match status" value="1"/>
</dbReference>
<evidence type="ECO:0000256" key="4">
    <source>
        <dbReference type="ARBA" id="ARBA00022692"/>
    </source>
</evidence>
<evidence type="ECO:0000313" key="9">
    <source>
        <dbReference type="EMBL" id="MBM7630980.1"/>
    </source>
</evidence>
<proteinExistence type="inferred from homology"/>
<keyword evidence="3" id="KW-1003">Cell membrane</keyword>
<evidence type="ECO:0000256" key="3">
    <source>
        <dbReference type="ARBA" id="ARBA00022475"/>
    </source>
</evidence>
<evidence type="ECO:0000256" key="1">
    <source>
        <dbReference type="ARBA" id="ARBA00004651"/>
    </source>
</evidence>
<dbReference type="Gene3D" id="1.10.3730.20">
    <property type="match status" value="1"/>
</dbReference>
<keyword evidence="10" id="KW-1185">Reference proteome</keyword>
<dbReference type="Proteomes" id="UP000741863">
    <property type="component" value="Unassembled WGS sequence"/>
</dbReference>